<dbReference type="RefSeq" id="WP_375556186.1">
    <property type="nucleotide sequence ID" value="NZ_JBBVGT010000002.1"/>
</dbReference>
<dbReference type="Gene3D" id="3.40.1700.10">
    <property type="entry name" value="DNA integrity scanning protein, DisA, N-terminal domain"/>
    <property type="match status" value="1"/>
</dbReference>
<name>A0ABV5CAQ7_9SPHI</name>
<dbReference type="InterPro" id="IPR048551">
    <property type="entry name" value="DACNV"/>
</dbReference>
<dbReference type="Pfam" id="PF21751">
    <property type="entry name" value="DACNV"/>
    <property type="match status" value="1"/>
</dbReference>
<comment type="caution">
    <text evidence="2">The sequence shown here is derived from an EMBL/GenBank/DDBJ whole genome shotgun (WGS) entry which is preliminary data.</text>
</comment>
<feature type="domain" description="Probable sensor" evidence="1">
    <location>
        <begin position="36"/>
        <end position="122"/>
    </location>
</feature>
<dbReference type="Proteomes" id="UP001580928">
    <property type="component" value="Unassembled WGS sequence"/>
</dbReference>
<gene>
    <name evidence="2" type="ORF">WKR92_02125</name>
</gene>
<evidence type="ECO:0000259" key="1">
    <source>
        <dbReference type="Pfam" id="PF21751"/>
    </source>
</evidence>
<protein>
    <submittedName>
        <fullName evidence="2">Sensor domain DACNV-containing protein</fullName>
    </submittedName>
</protein>
<reference evidence="2 3" key="1">
    <citation type="submission" date="2024-04" db="EMBL/GenBank/DDBJ databases">
        <title>Albibacterium profundi sp. nov., isolated from sediment of the Challenger Deep of Mariana Trench.</title>
        <authorList>
            <person name="Wang Y."/>
        </authorList>
    </citation>
    <scope>NUCLEOTIDE SEQUENCE [LARGE SCALE GENOMIC DNA]</scope>
    <source>
        <strain evidence="2 3">RHL897</strain>
    </source>
</reference>
<dbReference type="EMBL" id="JBBVGT010000002">
    <property type="protein sequence ID" value="MFB5944622.1"/>
    <property type="molecule type" value="Genomic_DNA"/>
</dbReference>
<keyword evidence="3" id="KW-1185">Reference proteome</keyword>
<dbReference type="InterPro" id="IPR036888">
    <property type="entry name" value="DNA_integrity_DisA_N_sf"/>
</dbReference>
<sequence>MISEPTYLAAKMVSSALEDHFAQQILPGEKTKRNPLAPDQFVIEGIIDSAFWASLRHEEGYVPKISLAFLPPTVGEDNLIFSDNQRLTPHNLVKLSPAVIRPGVHLGIWKDDDNLFIWGTTHRVPASCFVLEVIEAGLLIVKQKNIDIGAKFINIAMLRGNQIKLVDEKQWGLFNDRPDILTALLGFPVSPEQGENANILVEFALAMRRHGRGALMLIVPNHHDLWLKSIVQPISYQFDPPYSVIPDTLESDDSTLTNGYQGRLRRSIDSIAGFTAVDGATVVTRNHRLLAFGAKVARMDGRKPVKQILYSEPTTGGKRELRSIGDLGGTRHLAAAQFAYDQHDALAMVASQDGYFTVFAWSDELEIVHAHRIDMLLM</sequence>
<evidence type="ECO:0000313" key="2">
    <source>
        <dbReference type="EMBL" id="MFB5944622.1"/>
    </source>
</evidence>
<proteinExistence type="predicted"/>
<evidence type="ECO:0000313" key="3">
    <source>
        <dbReference type="Proteomes" id="UP001580928"/>
    </source>
</evidence>
<accession>A0ABV5CAQ7</accession>
<organism evidence="2 3">
    <name type="scientific">Albibacterium profundi</name>
    <dbReference type="NCBI Taxonomy" id="3134906"/>
    <lineage>
        <taxon>Bacteria</taxon>
        <taxon>Pseudomonadati</taxon>
        <taxon>Bacteroidota</taxon>
        <taxon>Sphingobacteriia</taxon>
        <taxon>Sphingobacteriales</taxon>
        <taxon>Sphingobacteriaceae</taxon>
        <taxon>Albibacterium</taxon>
    </lineage>
</organism>